<sequence>MLLLKLEKKIIVFILSSPNFPKGLKVRISISRYRMLDTRVKFIFLYNIRLFEKDLYYLWKRIINVVFIREYEGTTRDITKQKYPWFELITVPFPAPVSTVLVPRRLDTYSRGTFRKKVDLFREKTTDLKNQTLKVVTFSHTPGSRKNVNCFNSTGNSCSKQMIMELYSGAEVEVNSHKNRSFNLIVWISCINLASRS</sequence>
<dbReference type="EMBL" id="JARQZJ010000018">
    <property type="protein sequence ID" value="KAK9873346.1"/>
    <property type="molecule type" value="Genomic_DNA"/>
</dbReference>
<protein>
    <submittedName>
        <fullName evidence="1">Uncharacterized protein</fullName>
    </submittedName>
</protein>
<gene>
    <name evidence="1" type="ORF">WA026_022151</name>
</gene>
<dbReference type="AlphaFoldDB" id="A0AAW1U045"/>
<reference evidence="1 2" key="1">
    <citation type="submission" date="2023-03" db="EMBL/GenBank/DDBJ databases">
        <title>Genome insight into feeding habits of ladybird beetles.</title>
        <authorList>
            <person name="Li H.-S."/>
            <person name="Huang Y.-H."/>
            <person name="Pang H."/>
        </authorList>
    </citation>
    <scope>NUCLEOTIDE SEQUENCE [LARGE SCALE GENOMIC DNA]</scope>
    <source>
        <strain evidence="1">SYSU_2023b</strain>
        <tissue evidence="1">Whole body</tissue>
    </source>
</reference>
<organism evidence="1 2">
    <name type="scientific">Henosepilachna vigintioctopunctata</name>
    <dbReference type="NCBI Taxonomy" id="420089"/>
    <lineage>
        <taxon>Eukaryota</taxon>
        <taxon>Metazoa</taxon>
        <taxon>Ecdysozoa</taxon>
        <taxon>Arthropoda</taxon>
        <taxon>Hexapoda</taxon>
        <taxon>Insecta</taxon>
        <taxon>Pterygota</taxon>
        <taxon>Neoptera</taxon>
        <taxon>Endopterygota</taxon>
        <taxon>Coleoptera</taxon>
        <taxon>Polyphaga</taxon>
        <taxon>Cucujiformia</taxon>
        <taxon>Coccinelloidea</taxon>
        <taxon>Coccinellidae</taxon>
        <taxon>Epilachninae</taxon>
        <taxon>Epilachnini</taxon>
        <taxon>Henosepilachna</taxon>
    </lineage>
</organism>
<proteinExistence type="predicted"/>
<accession>A0AAW1U045</accession>
<keyword evidence="2" id="KW-1185">Reference proteome</keyword>
<evidence type="ECO:0000313" key="1">
    <source>
        <dbReference type="EMBL" id="KAK9873346.1"/>
    </source>
</evidence>
<name>A0AAW1U045_9CUCU</name>
<comment type="caution">
    <text evidence="1">The sequence shown here is derived from an EMBL/GenBank/DDBJ whole genome shotgun (WGS) entry which is preliminary data.</text>
</comment>
<evidence type="ECO:0000313" key="2">
    <source>
        <dbReference type="Proteomes" id="UP001431783"/>
    </source>
</evidence>
<dbReference type="Proteomes" id="UP001431783">
    <property type="component" value="Unassembled WGS sequence"/>
</dbReference>